<dbReference type="KEGG" id="pfj:MYCFIDRAFT_80131"/>
<dbReference type="OrthoDB" id="4388755at2759"/>
<dbReference type="VEuPathDB" id="FungiDB:MYCFIDRAFT_80131"/>
<proteinExistence type="predicted"/>
<name>N1QBY0_PSEFD</name>
<dbReference type="EMBL" id="KB446555">
    <property type="protein sequence ID" value="EME88758.1"/>
    <property type="molecule type" value="Genomic_DNA"/>
</dbReference>
<protein>
    <submittedName>
        <fullName evidence="1">Uncharacterized protein</fullName>
    </submittedName>
</protein>
<reference evidence="1 2" key="1">
    <citation type="journal article" date="2012" name="PLoS Pathog.">
        <title>Diverse lifestyles and strategies of plant pathogenesis encoded in the genomes of eighteen Dothideomycetes fungi.</title>
        <authorList>
            <person name="Ohm R.A."/>
            <person name="Feau N."/>
            <person name="Henrissat B."/>
            <person name="Schoch C.L."/>
            <person name="Horwitz B.A."/>
            <person name="Barry K.W."/>
            <person name="Condon B.J."/>
            <person name="Copeland A.C."/>
            <person name="Dhillon B."/>
            <person name="Glaser F."/>
            <person name="Hesse C.N."/>
            <person name="Kosti I."/>
            <person name="LaButti K."/>
            <person name="Lindquist E.A."/>
            <person name="Lucas S."/>
            <person name="Salamov A.A."/>
            <person name="Bradshaw R.E."/>
            <person name="Ciuffetti L."/>
            <person name="Hamelin R.C."/>
            <person name="Kema G.H.J."/>
            <person name="Lawrence C."/>
            <person name="Scott J.A."/>
            <person name="Spatafora J.W."/>
            <person name="Turgeon B.G."/>
            <person name="de Wit P.J.G.M."/>
            <person name="Zhong S."/>
            <person name="Goodwin S.B."/>
            <person name="Grigoriev I.V."/>
        </authorList>
    </citation>
    <scope>NUCLEOTIDE SEQUENCE [LARGE SCALE GENOMIC DNA]</scope>
    <source>
        <strain evidence="1 2">CIRAD86</strain>
    </source>
</reference>
<gene>
    <name evidence="1" type="ORF">MYCFIDRAFT_80131</name>
</gene>
<dbReference type="RefSeq" id="XP_007920549.1">
    <property type="nucleotide sequence ID" value="XM_007922358.1"/>
</dbReference>
<accession>N1QBY0</accession>
<dbReference type="GeneID" id="19341674"/>
<evidence type="ECO:0000313" key="1">
    <source>
        <dbReference type="EMBL" id="EME88758.1"/>
    </source>
</evidence>
<organism evidence="1 2">
    <name type="scientific">Pseudocercospora fijiensis (strain CIRAD86)</name>
    <name type="common">Black leaf streak disease fungus</name>
    <name type="synonym">Mycosphaerella fijiensis</name>
    <dbReference type="NCBI Taxonomy" id="383855"/>
    <lineage>
        <taxon>Eukaryota</taxon>
        <taxon>Fungi</taxon>
        <taxon>Dikarya</taxon>
        <taxon>Ascomycota</taxon>
        <taxon>Pezizomycotina</taxon>
        <taxon>Dothideomycetes</taxon>
        <taxon>Dothideomycetidae</taxon>
        <taxon>Mycosphaerellales</taxon>
        <taxon>Mycosphaerellaceae</taxon>
        <taxon>Pseudocercospora</taxon>
    </lineage>
</organism>
<dbReference type="AlphaFoldDB" id="N1QBY0"/>
<evidence type="ECO:0000313" key="2">
    <source>
        <dbReference type="Proteomes" id="UP000016932"/>
    </source>
</evidence>
<sequence>MLRIGQYAYGFLTQNFAAMAGTNYLITFNVSMTGPGNGYCTFRGSTNNYDMNNRRFTSYSEILPPTVVYSSGTLRSDVTWFNMLAECPQGPGWTVTLDDIAFYSYKPSPGYDPAPVVPVVIVAGASYSYANSAFQQYNIPTVLEAQSFTLTADLQVALPGGTRCTLQLGFQTNPFSGSDCDTFTSFRGGIFCQTFSTGGSFPINVHSETDYSYNSLDVMLSCYGSSGSTLTINNLYLTVNT</sequence>
<dbReference type="Proteomes" id="UP000016932">
    <property type="component" value="Unassembled WGS sequence"/>
</dbReference>
<dbReference type="HOGENOM" id="CLU_1152203_0_0_1"/>
<keyword evidence="2" id="KW-1185">Reference proteome</keyword>